<dbReference type="AlphaFoldDB" id="A3DP82"/>
<dbReference type="KEGG" id="smr:Smar_1351"/>
<dbReference type="HOGENOM" id="CLU_183489_0_0_2"/>
<organism evidence="1 2">
    <name type="scientific">Staphylothermus marinus (strain ATCC 43588 / DSM 3639 / JCM 9404 / F1)</name>
    <dbReference type="NCBI Taxonomy" id="399550"/>
    <lineage>
        <taxon>Archaea</taxon>
        <taxon>Thermoproteota</taxon>
        <taxon>Thermoprotei</taxon>
        <taxon>Desulfurococcales</taxon>
        <taxon>Desulfurococcaceae</taxon>
        <taxon>Staphylothermus</taxon>
    </lineage>
</organism>
<dbReference type="eggNOG" id="arCOG05934">
    <property type="taxonomic scope" value="Archaea"/>
</dbReference>
<dbReference type="EMBL" id="CP000575">
    <property type="protein sequence ID" value="ABN70442.1"/>
    <property type="molecule type" value="Genomic_DNA"/>
</dbReference>
<reference evidence="1 2" key="2">
    <citation type="journal article" date="2009" name="Stand. Genomic Sci.">
        <title>Complete genome sequence of Staphylothermus marinus Stetter and Fiala 1986 type strain F1.</title>
        <authorList>
            <person name="Anderson I.J."/>
            <person name="Sun H."/>
            <person name="Lapidus A."/>
            <person name="Copeland A."/>
            <person name="Glavina Del Rio T."/>
            <person name="Tice H."/>
            <person name="Dalin E."/>
            <person name="Lucas S."/>
            <person name="Barry K."/>
            <person name="Land M."/>
            <person name="Richardson P."/>
            <person name="Huber H."/>
            <person name="Kyrpides N.C."/>
        </authorList>
    </citation>
    <scope>NUCLEOTIDE SEQUENCE [LARGE SCALE GENOMIC DNA]</scope>
    <source>
        <strain evidence="2">ATCC 43588 / DSM 3639 / JCM 9404 / F1</strain>
    </source>
</reference>
<dbReference type="Proteomes" id="UP000000254">
    <property type="component" value="Chromosome"/>
</dbReference>
<accession>A3DP82</accession>
<name>A3DP82_STAMF</name>
<keyword evidence="2" id="KW-1185">Reference proteome</keyword>
<evidence type="ECO:0000313" key="2">
    <source>
        <dbReference type="Proteomes" id="UP000000254"/>
    </source>
</evidence>
<reference evidence="2" key="1">
    <citation type="journal article" date="2009" name="BMC Genomics">
        <title>The complete genome sequence of Staphylothermus marinus reveals differences in sulfur metabolism among heterotrophic Crenarchaeota.</title>
        <authorList>
            <person name="Anderson I.J."/>
            <person name="Dharmarajan L."/>
            <person name="Rodriguez J."/>
            <person name="Hooper S."/>
            <person name="Porat I."/>
            <person name="Ulrich L.E."/>
            <person name="Elkins J.G."/>
            <person name="Mavromatis K."/>
            <person name="Sun H."/>
            <person name="Land M."/>
            <person name="Lapidus A."/>
            <person name="Lucas S."/>
            <person name="Barry K."/>
            <person name="Huber H."/>
            <person name="Zhulin I.B."/>
            <person name="Whitman W.B."/>
            <person name="Mukhopadhyay B."/>
            <person name="Woese C."/>
            <person name="Bristow J."/>
            <person name="Kyrpides N."/>
        </authorList>
    </citation>
    <scope>NUCLEOTIDE SEQUENCE [LARGE SCALE GENOMIC DNA]</scope>
    <source>
        <strain evidence="2">ATCC 43588 / DSM 3639 / JCM 9404 / F1</strain>
    </source>
</reference>
<dbReference type="OrthoDB" id="33957at2157"/>
<evidence type="ECO:0000313" key="1">
    <source>
        <dbReference type="EMBL" id="ABN70442.1"/>
    </source>
</evidence>
<protein>
    <submittedName>
        <fullName evidence="1">Uncharacterized protein</fullName>
    </submittedName>
</protein>
<sequence length="101" mass="12049">MVFVMAYTWEPKWEKYRVEVDGIILYTCRDKITGMIACPICIHAASTCLETEKRRPRDYTVENSFFFSPHDLIVHIREYHARGLNKKYLVSSEKKYKKLIK</sequence>
<gene>
    <name evidence="1" type="ordered locus">Smar_1351</name>
</gene>
<proteinExistence type="predicted"/>